<evidence type="ECO:0000313" key="2">
    <source>
        <dbReference type="Proteomes" id="UP000256779"/>
    </source>
</evidence>
<organism evidence="1 2">
    <name type="scientific">Marinoscillum furvescens DSM 4134</name>
    <dbReference type="NCBI Taxonomy" id="1122208"/>
    <lineage>
        <taxon>Bacteria</taxon>
        <taxon>Pseudomonadati</taxon>
        <taxon>Bacteroidota</taxon>
        <taxon>Cytophagia</taxon>
        <taxon>Cytophagales</taxon>
        <taxon>Reichenbachiellaceae</taxon>
        <taxon>Marinoscillum</taxon>
    </lineage>
</organism>
<sequence length="819" mass="89042">MKRILYLTLIAVFGFWGHSGIAQVNVTIEMDLSQQTDLGGNNVQIYGEFNGWGNPTATYMTDLGNGIHSYTFTIDGTESWVVNDVFSFSTKYWTGSQTVREENVPNTCTNCTAFTNSGQPSYRKIVVPASDATYRFVFDACERSTYSAGSWDITPTENSFLDIQDDYTFTSSLKTSGMVTSSNTVTVSSGTTLEVDGSLETQAALISVAAEDVESASTAADVLSNTGNTTYITTGISSTVAYSGSKSVSVERTATNAQNNKEAIEYQFALNELGTYRIEFYAKSSGTASNSAWTNVYFRSGWPASGVSGFNVNNDSWTKYSLTGVEISKTGNYVMDIRVPNELGTFYFDDFKVLKEETNDKIIVESGASLITYAGFSDSLHTVVAHRTTSHSNGQYSFVGSPVYSETDSTKDLGMYVYSYDESVNFDTDAGLSRWIDQSANGNVTTLDAGIGYAAAGVQNLTFTGIPNVGTIEVSGLSHTPSASSDASNYGWNLLSNPYLSAINIEAFLDTNAHITQSVAIWDDGGSHLGRGSNSDYLTVNAIATVNGKNKSFEGYIGSMQGFFVQVLSDNTSVKFTESMRVTGNNSDATYFRTAQDRVDGVKLSLQTVDGKLQNELFIGLLEDATAGIDPEYDAPKLHGNDNLQFYSLIDDRKFAIQGIELAQGSKATLAYDLKSEESLKITVNELKLSNSEMTLLLHDAITGLTHNLTETTEIEFRSKAGSDQNRFTLTYGLANVLSSELASAEPLYRYLNGTLSVDFQEALEVSEFAAYDLSGQLITHEEGITGTTRHLDIPLHSKGITIVKIVTSKGQFTRKFIF</sequence>
<evidence type="ECO:0000313" key="1">
    <source>
        <dbReference type="EMBL" id="RED95232.1"/>
    </source>
</evidence>
<dbReference type="AlphaFoldDB" id="A0A3D9KYW3"/>
<reference evidence="1 2" key="1">
    <citation type="submission" date="2018-07" db="EMBL/GenBank/DDBJ databases">
        <title>Genomic Encyclopedia of Type Strains, Phase IV (KMG-IV): sequencing the most valuable type-strain genomes for metagenomic binning, comparative biology and taxonomic classification.</title>
        <authorList>
            <person name="Goeker M."/>
        </authorList>
    </citation>
    <scope>NUCLEOTIDE SEQUENCE [LARGE SCALE GENOMIC DNA]</scope>
    <source>
        <strain evidence="1 2">DSM 4134</strain>
    </source>
</reference>
<dbReference type="InterPro" id="IPR008979">
    <property type="entry name" value="Galactose-bd-like_sf"/>
</dbReference>
<dbReference type="SUPFAM" id="SSF49785">
    <property type="entry name" value="Galactose-binding domain-like"/>
    <property type="match status" value="1"/>
</dbReference>
<comment type="caution">
    <text evidence="1">The sequence shown here is derived from an EMBL/GenBank/DDBJ whole genome shotgun (WGS) entry which is preliminary data.</text>
</comment>
<protein>
    <submittedName>
        <fullName evidence="1">Uncharacterized protein</fullName>
    </submittedName>
</protein>
<dbReference type="Proteomes" id="UP000256779">
    <property type="component" value="Unassembled WGS sequence"/>
</dbReference>
<dbReference type="EMBL" id="QREG01000018">
    <property type="protein sequence ID" value="RED95232.1"/>
    <property type="molecule type" value="Genomic_DNA"/>
</dbReference>
<gene>
    <name evidence="1" type="ORF">C7460_1189</name>
</gene>
<dbReference type="OrthoDB" id="965820at2"/>
<dbReference type="RefSeq" id="WP_147302996.1">
    <property type="nucleotide sequence ID" value="NZ_QREG01000018.1"/>
</dbReference>
<dbReference type="Gene3D" id="2.60.120.260">
    <property type="entry name" value="Galactose-binding domain-like"/>
    <property type="match status" value="1"/>
</dbReference>
<name>A0A3D9KYW3_MARFU</name>
<accession>A0A3D9KYW3</accession>
<keyword evidence="2" id="KW-1185">Reference proteome</keyword>
<proteinExistence type="predicted"/>